<evidence type="ECO:0000259" key="8">
    <source>
        <dbReference type="PROSITE" id="PS51918"/>
    </source>
</evidence>
<keyword evidence="3" id="KW-0949">S-adenosyl-L-methionine</keyword>
<keyword evidence="6" id="KW-0411">Iron-sulfur</keyword>
<dbReference type="GO" id="GO:0051539">
    <property type="term" value="F:4 iron, 4 sulfur cluster binding"/>
    <property type="evidence" value="ECO:0007669"/>
    <property type="project" value="UniProtKB-KW"/>
</dbReference>
<organism evidence="9 10">
    <name type="scientific">Roseburia intestinalis</name>
    <dbReference type="NCBI Taxonomy" id="166486"/>
    <lineage>
        <taxon>Bacteria</taxon>
        <taxon>Bacillati</taxon>
        <taxon>Bacillota</taxon>
        <taxon>Clostridia</taxon>
        <taxon>Lachnospirales</taxon>
        <taxon>Lachnospiraceae</taxon>
        <taxon>Roseburia</taxon>
    </lineage>
</organism>
<accession>A0A1Q6SJS8</accession>
<dbReference type="SUPFAM" id="SSF102114">
    <property type="entry name" value="Radical SAM enzymes"/>
    <property type="match status" value="1"/>
</dbReference>
<dbReference type="Gene3D" id="3.20.20.70">
    <property type="entry name" value="Aldolase class I"/>
    <property type="match status" value="1"/>
</dbReference>
<evidence type="ECO:0000256" key="2">
    <source>
        <dbReference type="ARBA" id="ARBA00022485"/>
    </source>
</evidence>
<dbReference type="Pfam" id="PF04055">
    <property type="entry name" value="Radical_SAM"/>
    <property type="match status" value="1"/>
</dbReference>
<gene>
    <name evidence="9" type="ORF">DWZ31_04455</name>
</gene>
<protein>
    <submittedName>
        <fullName evidence="9">Radical SAM protein</fullName>
    </submittedName>
</protein>
<dbReference type="RefSeq" id="WP_006856986.1">
    <property type="nucleotide sequence ID" value="NZ_CACRUM010000042.1"/>
</dbReference>
<dbReference type="InterPro" id="IPR013785">
    <property type="entry name" value="Aldolase_TIM"/>
</dbReference>
<dbReference type="CDD" id="cd01335">
    <property type="entry name" value="Radical_SAM"/>
    <property type="match status" value="1"/>
</dbReference>
<reference evidence="9 10" key="1">
    <citation type="submission" date="2018-08" db="EMBL/GenBank/DDBJ databases">
        <title>A genome reference for cultivated species of the human gut microbiota.</title>
        <authorList>
            <person name="Zou Y."/>
            <person name="Xue W."/>
            <person name="Luo G."/>
        </authorList>
    </citation>
    <scope>NUCLEOTIDE SEQUENCE [LARGE SCALE GENOMIC DNA]</scope>
    <source>
        <strain evidence="9 10">AF31-21AC</strain>
    </source>
</reference>
<dbReference type="EMBL" id="QRQN01000004">
    <property type="protein sequence ID" value="RHN10804.1"/>
    <property type="molecule type" value="Genomic_DNA"/>
</dbReference>
<dbReference type="PROSITE" id="PS51918">
    <property type="entry name" value="RADICAL_SAM"/>
    <property type="match status" value="1"/>
</dbReference>
<sequence length="437" mass="51227">MMSTEIKYYSNESEKSMDIETIKKDFLFTIDEEFGCVYYLPQKRLAKIDRNTAKNLKDCQDGKTELTDAYENLLEKFKKNQSVHQSVSEDNVKVIHKLEIMVCTICNLNCVYCYANGGNYYGEEQMLSYEVVDALVRYLKQEQIKVEMVQFFGGEPALGYKMISYICKKFKENDILVQNYGMVTNFTFLPEELLDDIVKYGINLTVSIDGPKEITNEQRISRTQNMDVYDTIVKNLNRLRKRGRDVSAIECTCTDLYKKLGYTEQTLKKFFHEELSVENIMLETANDIYGSDEKLINNEMYFKENLSFIEEMQFLQMLYDEKKQNTVFCRAGLNNYAVFPNGDIYPCHMFVLLKEKYRMGNILDEAWDKRQQFSEVVCQLKKLQSAYRCKECNGRNFCHQCVAEVALNKNIIDCSKRVSFYSETINNYVKNKCINIK</sequence>
<dbReference type="GO" id="GO:0016491">
    <property type="term" value="F:oxidoreductase activity"/>
    <property type="evidence" value="ECO:0007669"/>
    <property type="project" value="InterPro"/>
</dbReference>
<dbReference type="OrthoDB" id="9808591at2"/>
<dbReference type="InterPro" id="IPR023885">
    <property type="entry name" value="4Fe4S-binding_SPASM_dom"/>
</dbReference>
<dbReference type="AlphaFoldDB" id="A0A1Q6SJS8"/>
<dbReference type="SFLD" id="SFLDS00029">
    <property type="entry name" value="Radical_SAM"/>
    <property type="match status" value="1"/>
</dbReference>
<dbReference type="Pfam" id="PF13186">
    <property type="entry name" value="SPASM"/>
    <property type="match status" value="1"/>
</dbReference>
<evidence type="ECO:0000313" key="9">
    <source>
        <dbReference type="EMBL" id="RHN10804.1"/>
    </source>
</evidence>
<evidence type="ECO:0000313" key="10">
    <source>
        <dbReference type="Proteomes" id="UP000283586"/>
    </source>
</evidence>
<dbReference type="NCBIfam" id="TIGR04085">
    <property type="entry name" value="rSAM_more_4Fe4S"/>
    <property type="match status" value="1"/>
</dbReference>
<dbReference type="SFLD" id="SFLDG01386">
    <property type="entry name" value="main_SPASM_domain-containing"/>
    <property type="match status" value="1"/>
</dbReference>
<dbReference type="PANTHER" id="PTHR43273:SF3">
    <property type="entry name" value="ANAEROBIC SULFATASE-MATURATING ENZYME HOMOLOG ASLB-RELATED"/>
    <property type="match status" value="1"/>
</dbReference>
<feature type="domain" description="Radical SAM core" evidence="8">
    <location>
        <begin position="90"/>
        <end position="321"/>
    </location>
</feature>
<keyword evidence="5" id="KW-0408">Iron</keyword>
<keyword evidence="4" id="KW-0479">Metal-binding</keyword>
<evidence type="ECO:0000256" key="5">
    <source>
        <dbReference type="ARBA" id="ARBA00023004"/>
    </source>
</evidence>
<dbReference type="Proteomes" id="UP000283586">
    <property type="component" value="Unassembled WGS sequence"/>
</dbReference>
<dbReference type="PANTHER" id="PTHR43273">
    <property type="entry name" value="ANAEROBIC SULFATASE-MATURATING ENZYME HOMOLOG ASLB-RELATED"/>
    <property type="match status" value="1"/>
</dbReference>
<dbReference type="SFLD" id="SFLDG01067">
    <property type="entry name" value="SPASM/twitch_domain_containing"/>
    <property type="match status" value="1"/>
</dbReference>
<comment type="cofactor">
    <cofactor evidence="1">
        <name>[4Fe-4S] cluster</name>
        <dbReference type="ChEBI" id="CHEBI:49883"/>
    </cofactor>
</comment>
<proteinExistence type="inferred from homology"/>
<comment type="similarity">
    <text evidence="7">Belongs to the radical SAM superfamily. Anaerobic sulfatase-maturating enzyme family.</text>
</comment>
<evidence type="ECO:0000256" key="4">
    <source>
        <dbReference type="ARBA" id="ARBA00022723"/>
    </source>
</evidence>
<dbReference type="GO" id="GO:0046872">
    <property type="term" value="F:metal ion binding"/>
    <property type="evidence" value="ECO:0007669"/>
    <property type="project" value="UniProtKB-KW"/>
</dbReference>
<name>A0A1Q6SJS8_9FIRM</name>
<keyword evidence="2" id="KW-0004">4Fe-4S</keyword>
<comment type="caution">
    <text evidence="9">The sequence shown here is derived from an EMBL/GenBank/DDBJ whole genome shotgun (WGS) entry which is preliminary data.</text>
</comment>
<evidence type="ECO:0000256" key="6">
    <source>
        <dbReference type="ARBA" id="ARBA00023014"/>
    </source>
</evidence>
<dbReference type="InterPro" id="IPR007197">
    <property type="entry name" value="rSAM"/>
</dbReference>
<dbReference type="InterPro" id="IPR023867">
    <property type="entry name" value="Sulphatase_maturase_rSAM"/>
</dbReference>
<dbReference type="InterPro" id="IPR000385">
    <property type="entry name" value="MoaA_NifB_PqqE_Fe-S-bd_CS"/>
</dbReference>
<evidence type="ECO:0000256" key="7">
    <source>
        <dbReference type="ARBA" id="ARBA00023601"/>
    </source>
</evidence>
<dbReference type="InterPro" id="IPR058240">
    <property type="entry name" value="rSAM_sf"/>
</dbReference>
<evidence type="ECO:0000256" key="1">
    <source>
        <dbReference type="ARBA" id="ARBA00001966"/>
    </source>
</evidence>
<dbReference type="SFLD" id="SFLDG01384">
    <property type="entry name" value="thioether_bond_formation_requi"/>
    <property type="match status" value="1"/>
</dbReference>
<dbReference type="PROSITE" id="PS01305">
    <property type="entry name" value="MOAA_NIFB_PQQE"/>
    <property type="match status" value="1"/>
</dbReference>
<evidence type="ECO:0000256" key="3">
    <source>
        <dbReference type="ARBA" id="ARBA00022691"/>
    </source>
</evidence>